<sequence>MPILGDRIFSGGRCGSPLVFPVADLAPDPTVSHKTLLILNNLWKIKTIGSHTLATLN</sequence>
<dbReference type="EMBL" id="JBBWYZ010000009">
    <property type="protein sequence ID" value="MEK9512405.1"/>
    <property type="molecule type" value="Genomic_DNA"/>
</dbReference>
<comment type="caution">
    <text evidence="1">The sequence shown here is derived from an EMBL/GenBank/DDBJ whole genome shotgun (WGS) entry which is preliminary data.</text>
</comment>
<evidence type="ECO:0000313" key="2">
    <source>
        <dbReference type="Proteomes" id="UP001387447"/>
    </source>
</evidence>
<name>A0ABU9EKD7_LIMFS</name>
<evidence type="ECO:0000313" key="1">
    <source>
        <dbReference type="EMBL" id="MEK9512405.1"/>
    </source>
</evidence>
<protein>
    <submittedName>
        <fullName evidence="1">Uncharacterized protein</fullName>
    </submittedName>
</protein>
<dbReference type="RefSeq" id="WP_006625523.1">
    <property type="nucleotide sequence ID" value="NZ_JBBWYZ010000009.1"/>
</dbReference>
<proteinExistence type="predicted"/>
<accession>A0ABU9EKD7</accession>
<keyword evidence="2" id="KW-1185">Reference proteome</keyword>
<gene>
    <name evidence="1" type="ORF">AAEJ74_12100</name>
</gene>
<organism evidence="1 2">
    <name type="scientific">Limnospira fusiformis PMC 851.14</name>
    <dbReference type="NCBI Taxonomy" id="2219512"/>
    <lineage>
        <taxon>Bacteria</taxon>
        <taxon>Bacillati</taxon>
        <taxon>Cyanobacteriota</taxon>
        <taxon>Cyanophyceae</taxon>
        <taxon>Oscillatoriophycideae</taxon>
        <taxon>Oscillatoriales</taxon>
        <taxon>Sirenicapillariaceae</taxon>
        <taxon>Limnospira</taxon>
    </lineage>
</organism>
<reference evidence="1 2" key="1">
    <citation type="journal article" date="2024" name="Front. Microbiol.">
        <title>Transcriptomic insights into the dominance of two phototrophs throughout the water column of a tropical hypersaline-alkaline crater lake (Dziani Dzaha, Mayotte).</title>
        <authorList>
            <person name="Duperron S."/>
            <person name="Halary S."/>
            <person name="Bouly J.-P."/>
            <person name="Roussel T."/>
            <person name="Hugoni M."/>
            <person name="Bruto M."/>
            <person name="Oger P."/>
            <person name="Duval C."/>
            <person name="Woo A."/>
            <person name="Jezequiel D."/>
            <person name="Ader M."/>
            <person name="Leboulanger C."/>
            <person name="Agogue H."/>
            <person name="Grossi V."/>
            <person name="Trousselier M."/>
            <person name="Bernard C."/>
        </authorList>
    </citation>
    <scope>NUCLEOTIDE SEQUENCE [LARGE SCALE GENOMIC DNA]</scope>
    <source>
        <strain evidence="1 2">PMC 851.14</strain>
    </source>
</reference>
<dbReference type="Proteomes" id="UP001387447">
    <property type="component" value="Unassembled WGS sequence"/>
</dbReference>